<proteinExistence type="inferred from homology"/>
<evidence type="ECO:0000313" key="6">
    <source>
        <dbReference type="EMBL" id="PXY94344.1"/>
    </source>
</evidence>
<dbReference type="GO" id="GO:0003677">
    <property type="term" value="F:DNA binding"/>
    <property type="evidence" value="ECO:0007669"/>
    <property type="project" value="UniProtKB-KW"/>
</dbReference>
<evidence type="ECO:0000313" key="7">
    <source>
        <dbReference type="Proteomes" id="UP000247838"/>
    </source>
</evidence>
<evidence type="ECO:0000256" key="4">
    <source>
        <dbReference type="SAM" id="Coils"/>
    </source>
</evidence>
<dbReference type="Gene3D" id="3.90.220.20">
    <property type="entry name" value="DNA methylase specificity domains"/>
    <property type="match status" value="2"/>
</dbReference>
<dbReference type="Pfam" id="PF01420">
    <property type="entry name" value="Methylase_S"/>
    <property type="match status" value="2"/>
</dbReference>
<keyword evidence="6" id="KW-0378">Hydrolase</keyword>
<evidence type="ECO:0000256" key="1">
    <source>
        <dbReference type="ARBA" id="ARBA00010923"/>
    </source>
</evidence>
<dbReference type="SUPFAM" id="SSF116734">
    <property type="entry name" value="DNA methylase specificity domain"/>
    <property type="match status" value="2"/>
</dbReference>
<dbReference type="PANTHER" id="PTHR30408">
    <property type="entry name" value="TYPE-1 RESTRICTION ENZYME ECOKI SPECIFICITY PROTEIN"/>
    <property type="match status" value="1"/>
</dbReference>
<dbReference type="PANTHER" id="PTHR30408:SF12">
    <property type="entry name" value="TYPE I RESTRICTION ENZYME MJAVIII SPECIFICITY SUBUNIT"/>
    <property type="match status" value="1"/>
</dbReference>
<evidence type="ECO:0000256" key="3">
    <source>
        <dbReference type="ARBA" id="ARBA00023125"/>
    </source>
</evidence>
<keyword evidence="6" id="KW-0540">Nuclease</keyword>
<accession>A0A318N0G6</accession>
<keyword evidence="4" id="KW-0175">Coiled coil</keyword>
<feature type="domain" description="Type I restriction modification DNA specificity" evidence="5">
    <location>
        <begin position="225"/>
        <end position="381"/>
    </location>
</feature>
<keyword evidence="3" id="KW-0238">DNA-binding</keyword>
<dbReference type="GO" id="GO:0009307">
    <property type="term" value="P:DNA restriction-modification system"/>
    <property type="evidence" value="ECO:0007669"/>
    <property type="project" value="UniProtKB-KW"/>
</dbReference>
<evidence type="ECO:0000256" key="2">
    <source>
        <dbReference type="ARBA" id="ARBA00022747"/>
    </source>
</evidence>
<name>A0A318N0G6_FRIPE</name>
<feature type="domain" description="Type I restriction modification DNA specificity" evidence="5">
    <location>
        <begin position="20"/>
        <end position="192"/>
    </location>
</feature>
<keyword evidence="2" id="KW-0680">Restriction system</keyword>
<organism evidence="6 7">
    <name type="scientific">Frischella perrara</name>
    <dbReference type="NCBI Taxonomy" id="1267021"/>
    <lineage>
        <taxon>Bacteria</taxon>
        <taxon>Pseudomonadati</taxon>
        <taxon>Pseudomonadota</taxon>
        <taxon>Gammaproteobacteria</taxon>
        <taxon>Orbales</taxon>
        <taxon>Orbaceae</taxon>
        <taxon>Frischella</taxon>
    </lineage>
</organism>
<keyword evidence="6" id="KW-0255">Endonuclease</keyword>
<protein>
    <submittedName>
        <fullName evidence="6">Restriction endonuclease subunit S</fullName>
    </submittedName>
</protein>
<feature type="coiled-coil region" evidence="4">
    <location>
        <begin position="363"/>
        <end position="390"/>
    </location>
</feature>
<sequence>MSNNKKLVPKRRFKKFKKIEEWKLSYLGDLLEFYSGLTYSPKNIVEKGGTLVLRSSNVKDCELVLLDKVYVDSIYVNSEFVQYGDIIVVVRNGSKHLIGKHALIKKHIKNTVIGAFMTGIRYKIPEFMNSLLDTKRFHNEIEKNLGATINQITIGHFRKMMFYIPDDIEQKDIGAFFSKLDTLIQTQQKKLEKTKTLKLAYLAEMFPCDGESKPKLRFKNFDKIWNITFLGLISQIKTGESDAQDSVAYGKYPFFVRSENIERSNRYLFDGEAILIPGEGRLGEIFHYINGKFDYHQRVYKISNFSNNIDGKFIFYLMQKDFKEHALKYTVKATVDSLRLPMLTNYRLKQPILQEQNKVSSFFVKLDQKIALEQRKLEKLNNIKQAYLNEMFV</sequence>
<dbReference type="RefSeq" id="WP_110444218.1">
    <property type="nucleotide sequence ID" value="NZ_QGLM01000021.1"/>
</dbReference>
<dbReference type="REBASE" id="292666">
    <property type="entry name" value="S.Fpe167ORF10690P"/>
</dbReference>
<dbReference type="GO" id="GO:0004519">
    <property type="term" value="F:endonuclease activity"/>
    <property type="evidence" value="ECO:0007669"/>
    <property type="project" value="UniProtKB-KW"/>
</dbReference>
<evidence type="ECO:0000259" key="5">
    <source>
        <dbReference type="Pfam" id="PF01420"/>
    </source>
</evidence>
<dbReference type="InterPro" id="IPR052021">
    <property type="entry name" value="Type-I_RS_S_subunit"/>
</dbReference>
<dbReference type="EMBL" id="QGLM01000021">
    <property type="protein sequence ID" value="PXY94344.1"/>
    <property type="molecule type" value="Genomic_DNA"/>
</dbReference>
<reference evidence="6 7" key="1">
    <citation type="submission" date="2018-05" db="EMBL/GenBank/DDBJ databases">
        <title>Reference genomes for bee gut microbiota database.</title>
        <authorList>
            <person name="Ellegaard K.M."/>
        </authorList>
    </citation>
    <scope>NUCLEOTIDE SEQUENCE [LARGE SCALE GENOMIC DNA]</scope>
    <source>
        <strain evidence="6 7">ESL0167</strain>
    </source>
</reference>
<dbReference type="Gene3D" id="1.10.287.1120">
    <property type="entry name" value="Bipartite methylase S protein"/>
    <property type="match status" value="1"/>
</dbReference>
<dbReference type="AlphaFoldDB" id="A0A318N0G6"/>
<comment type="similarity">
    <text evidence="1">Belongs to the type-I restriction system S methylase family.</text>
</comment>
<dbReference type="InterPro" id="IPR044946">
    <property type="entry name" value="Restrct_endonuc_typeI_TRD_sf"/>
</dbReference>
<dbReference type="InterPro" id="IPR000055">
    <property type="entry name" value="Restrct_endonuc_typeI_TRD"/>
</dbReference>
<gene>
    <name evidence="6" type="ORF">DKK76_10695</name>
</gene>
<comment type="caution">
    <text evidence="6">The sequence shown here is derived from an EMBL/GenBank/DDBJ whole genome shotgun (WGS) entry which is preliminary data.</text>
</comment>
<dbReference type="Proteomes" id="UP000247838">
    <property type="component" value="Unassembled WGS sequence"/>
</dbReference>